<feature type="transmembrane region" description="Helical" evidence="9">
    <location>
        <begin position="638"/>
        <end position="658"/>
    </location>
</feature>
<evidence type="ECO:0000256" key="7">
    <source>
        <dbReference type="ARBA" id="ARBA00022989"/>
    </source>
</evidence>
<dbReference type="EMBL" id="CATQJA010002654">
    <property type="protein sequence ID" value="CAJ0578485.1"/>
    <property type="molecule type" value="Genomic_DNA"/>
</dbReference>
<keyword evidence="3" id="KW-0813">Transport</keyword>
<gene>
    <name evidence="11" type="ORF">MSPICULIGERA_LOCUS16738</name>
</gene>
<dbReference type="GO" id="GO:0016887">
    <property type="term" value="F:ATP hydrolysis activity"/>
    <property type="evidence" value="ECO:0007669"/>
    <property type="project" value="InterPro"/>
</dbReference>
<proteinExistence type="inferred from homology"/>
<organism evidence="11 12">
    <name type="scientific">Mesorhabditis spiculigera</name>
    <dbReference type="NCBI Taxonomy" id="96644"/>
    <lineage>
        <taxon>Eukaryota</taxon>
        <taxon>Metazoa</taxon>
        <taxon>Ecdysozoa</taxon>
        <taxon>Nematoda</taxon>
        <taxon>Chromadorea</taxon>
        <taxon>Rhabditida</taxon>
        <taxon>Rhabditina</taxon>
        <taxon>Rhabditomorpha</taxon>
        <taxon>Rhabditoidea</taxon>
        <taxon>Rhabditidae</taxon>
        <taxon>Mesorhabditinae</taxon>
        <taxon>Mesorhabditis</taxon>
    </lineage>
</organism>
<dbReference type="GO" id="GO:0140359">
    <property type="term" value="F:ABC-type transporter activity"/>
    <property type="evidence" value="ECO:0007669"/>
    <property type="project" value="InterPro"/>
</dbReference>
<evidence type="ECO:0000259" key="10">
    <source>
        <dbReference type="PROSITE" id="PS50893"/>
    </source>
</evidence>
<feature type="transmembrane region" description="Helical" evidence="9">
    <location>
        <begin position="521"/>
        <end position="542"/>
    </location>
</feature>
<evidence type="ECO:0000256" key="4">
    <source>
        <dbReference type="ARBA" id="ARBA00022692"/>
    </source>
</evidence>
<evidence type="ECO:0000313" key="11">
    <source>
        <dbReference type="EMBL" id="CAJ0578485.1"/>
    </source>
</evidence>
<reference evidence="11" key="1">
    <citation type="submission" date="2023-06" db="EMBL/GenBank/DDBJ databases">
        <authorList>
            <person name="Delattre M."/>
        </authorList>
    </citation>
    <scope>NUCLEOTIDE SEQUENCE</scope>
    <source>
        <strain evidence="11">AF72</strain>
    </source>
</reference>
<keyword evidence="12" id="KW-1185">Reference proteome</keyword>
<evidence type="ECO:0000256" key="9">
    <source>
        <dbReference type="SAM" id="Phobius"/>
    </source>
</evidence>
<dbReference type="CDD" id="cd03213">
    <property type="entry name" value="ABCG_EPDR"/>
    <property type="match status" value="1"/>
</dbReference>
<keyword evidence="7 9" id="KW-1133">Transmembrane helix</keyword>
<dbReference type="InterPro" id="IPR013525">
    <property type="entry name" value="ABC2_TM"/>
</dbReference>
<comment type="similarity">
    <text evidence="2">Belongs to the ABC transporter superfamily. ABCG family. Eye pigment precursor importer (TC 3.A.1.204) subfamily.</text>
</comment>
<dbReference type="GO" id="GO:0005524">
    <property type="term" value="F:ATP binding"/>
    <property type="evidence" value="ECO:0007669"/>
    <property type="project" value="UniProtKB-KW"/>
</dbReference>
<comment type="subcellular location">
    <subcellularLocation>
        <location evidence="1">Membrane</location>
        <topology evidence="1">Multi-pass membrane protein</topology>
    </subcellularLocation>
</comment>
<protein>
    <recommendedName>
        <fullName evidence="10">ABC transporter domain-containing protein</fullName>
    </recommendedName>
</protein>
<dbReference type="PROSITE" id="PS00211">
    <property type="entry name" value="ABC_TRANSPORTER_1"/>
    <property type="match status" value="1"/>
</dbReference>
<dbReference type="Gene3D" id="3.40.50.300">
    <property type="entry name" value="P-loop containing nucleotide triphosphate hydrolases"/>
    <property type="match status" value="1"/>
</dbReference>
<dbReference type="InterPro" id="IPR003593">
    <property type="entry name" value="AAA+_ATPase"/>
</dbReference>
<keyword evidence="5" id="KW-0547">Nucleotide-binding</keyword>
<dbReference type="InterPro" id="IPR003439">
    <property type="entry name" value="ABC_transporter-like_ATP-bd"/>
</dbReference>
<dbReference type="Pfam" id="PF01061">
    <property type="entry name" value="ABC2_membrane"/>
    <property type="match status" value="1"/>
</dbReference>
<evidence type="ECO:0000313" key="12">
    <source>
        <dbReference type="Proteomes" id="UP001177023"/>
    </source>
</evidence>
<name>A0AA36D1R8_9BILA</name>
<dbReference type="InterPro" id="IPR050352">
    <property type="entry name" value="ABCG_transporters"/>
</dbReference>
<dbReference type="SMART" id="SM00382">
    <property type="entry name" value="AAA"/>
    <property type="match status" value="1"/>
</dbReference>
<evidence type="ECO:0000256" key="1">
    <source>
        <dbReference type="ARBA" id="ARBA00004141"/>
    </source>
</evidence>
<dbReference type="Pfam" id="PF00005">
    <property type="entry name" value="ABC_tran"/>
    <property type="match status" value="1"/>
</dbReference>
<dbReference type="InterPro" id="IPR027417">
    <property type="entry name" value="P-loop_NTPase"/>
</dbReference>
<dbReference type="PROSITE" id="PS50893">
    <property type="entry name" value="ABC_TRANSPORTER_2"/>
    <property type="match status" value="1"/>
</dbReference>
<evidence type="ECO:0000256" key="2">
    <source>
        <dbReference type="ARBA" id="ARBA00005814"/>
    </source>
</evidence>
<comment type="caution">
    <text evidence="11">The sequence shown here is derived from an EMBL/GenBank/DDBJ whole genome shotgun (WGS) entry which is preliminary data.</text>
</comment>
<feature type="transmembrane region" description="Helical" evidence="9">
    <location>
        <begin position="414"/>
        <end position="438"/>
    </location>
</feature>
<dbReference type="InterPro" id="IPR017871">
    <property type="entry name" value="ABC_transporter-like_CS"/>
</dbReference>
<keyword evidence="8 9" id="KW-0472">Membrane</keyword>
<keyword evidence="4 9" id="KW-0812">Transmembrane</keyword>
<feature type="transmembrane region" description="Helical" evidence="9">
    <location>
        <begin position="549"/>
        <end position="571"/>
    </location>
</feature>
<dbReference type="SUPFAM" id="SSF52540">
    <property type="entry name" value="P-loop containing nucleoside triphosphate hydrolases"/>
    <property type="match status" value="1"/>
</dbReference>
<feature type="domain" description="ABC transporter" evidence="10">
    <location>
        <begin position="66"/>
        <end position="310"/>
    </location>
</feature>
<evidence type="ECO:0000256" key="5">
    <source>
        <dbReference type="ARBA" id="ARBA00022741"/>
    </source>
</evidence>
<feature type="transmembrane region" description="Helical" evidence="9">
    <location>
        <begin position="485"/>
        <end position="509"/>
    </location>
</feature>
<sequence>MSTGTTSSIRTLHEPCPEDHPVHLQDVSLLDRVTRETVPFFDMPHRSVSNITIVPQMEVAWHELSAEIGNSSKAAEEGYSQKILDNVYGVARPGEIMAILGSSGSGKTTLLNALSQTNTKPLALRGQIKVNNLPVDSDYMRKISAYIQQDDLFIGSLTVREHLSFVARLRMGKKHSVNAQDKRVRTVIRELGLDPVADQIIGTRTKKGLSGGEKKRLAFAQEILTSPPILFCDEPTSGLDSFLAQQVLKVLKDLAQLKGMTIIITIHQPSSQAFALFDRIYALVEGKVAFCGTQAEAIDAWIRFGRPVPKNFNPADHIIRTLAIVPENDEMAQREAVNEMCEKFAESPLGKQLLLAASGGEDDKDSPLEKIQRRKRERRALGKYESSYFQQLLMLCWRHIATSFREPTLIRVQLMHSIVIAILTGLVFVGTPLIQSTVLTINGALFQCITNMSFMFQFSAVHHFQSEIPVFFREQRNYLYRTSPYFLAKNLVELPIFLLLSTVFCSILYWMSPLVIKFDAFLVYCLVAALVQQSAISIGYFFSCAVPKLPVAMALMPIFVVPMMAFAGFYINQESLPIYFYPLKYFSWFNYGFEAMAVNQWSRIDEIPGCVSTKCRYPDGAAVLKSMSFVESNLWRDVILLVALICAIRFFAFIALYIRVRRNK</sequence>
<accession>A0AA36D1R8</accession>
<dbReference type="PANTHER" id="PTHR48041:SF139">
    <property type="entry name" value="PROTEIN SCARLET"/>
    <property type="match status" value="1"/>
</dbReference>
<keyword evidence="6" id="KW-0067">ATP-binding</keyword>
<feature type="non-terminal residue" evidence="11">
    <location>
        <position position="1"/>
    </location>
</feature>
<dbReference type="PANTHER" id="PTHR48041">
    <property type="entry name" value="ABC TRANSPORTER G FAMILY MEMBER 28"/>
    <property type="match status" value="1"/>
</dbReference>
<dbReference type="AlphaFoldDB" id="A0AA36D1R8"/>
<dbReference type="Proteomes" id="UP001177023">
    <property type="component" value="Unassembled WGS sequence"/>
</dbReference>
<dbReference type="GO" id="GO:0005886">
    <property type="term" value="C:plasma membrane"/>
    <property type="evidence" value="ECO:0007669"/>
    <property type="project" value="TreeGrafter"/>
</dbReference>
<evidence type="ECO:0000256" key="8">
    <source>
        <dbReference type="ARBA" id="ARBA00023136"/>
    </source>
</evidence>
<evidence type="ECO:0000256" key="6">
    <source>
        <dbReference type="ARBA" id="ARBA00022840"/>
    </source>
</evidence>
<evidence type="ECO:0000256" key="3">
    <source>
        <dbReference type="ARBA" id="ARBA00022448"/>
    </source>
</evidence>